<evidence type="ECO:0000259" key="3">
    <source>
        <dbReference type="PROSITE" id="PS51294"/>
    </source>
</evidence>
<dbReference type="InterPro" id="IPR017930">
    <property type="entry name" value="Myb_dom"/>
</dbReference>
<feature type="compositionally biased region" description="Basic residues" evidence="1">
    <location>
        <begin position="70"/>
        <end position="80"/>
    </location>
</feature>
<dbReference type="PROSITE" id="PS51293">
    <property type="entry name" value="SANT"/>
    <property type="match status" value="1"/>
</dbReference>
<feature type="compositionally biased region" description="Basic and acidic residues" evidence="1">
    <location>
        <begin position="60"/>
        <end position="69"/>
    </location>
</feature>
<protein>
    <submittedName>
        <fullName evidence="4">SANT/Myb_domain</fullName>
    </submittedName>
</protein>
<proteinExistence type="predicted"/>
<keyword evidence="5" id="KW-1185">Reference proteome</keyword>
<organism evidence="4 5">
    <name type="scientific">Hexamita inflata</name>
    <dbReference type="NCBI Taxonomy" id="28002"/>
    <lineage>
        <taxon>Eukaryota</taxon>
        <taxon>Metamonada</taxon>
        <taxon>Diplomonadida</taxon>
        <taxon>Hexamitidae</taxon>
        <taxon>Hexamitinae</taxon>
        <taxon>Hexamita</taxon>
    </lineage>
</organism>
<dbReference type="InterPro" id="IPR017884">
    <property type="entry name" value="SANT_dom"/>
</dbReference>
<evidence type="ECO:0000256" key="1">
    <source>
        <dbReference type="SAM" id="MobiDB-lite"/>
    </source>
</evidence>
<evidence type="ECO:0000259" key="2">
    <source>
        <dbReference type="PROSITE" id="PS51293"/>
    </source>
</evidence>
<gene>
    <name evidence="4" type="ORF">HINF_LOCUS4676</name>
</gene>
<dbReference type="CDD" id="cd00167">
    <property type="entry name" value="SANT"/>
    <property type="match status" value="1"/>
</dbReference>
<feature type="domain" description="HTH myb-type" evidence="3">
    <location>
        <begin position="1"/>
        <end position="52"/>
    </location>
</feature>
<dbReference type="InterPro" id="IPR001005">
    <property type="entry name" value="SANT/Myb"/>
</dbReference>
<sequence>MKKTQLWSEAESKLFLDLMKKYHNDFVQIAEELNRTYSQVRSHYYNLFRKPKSTSQNKQTQEKPQETSKNKQKQKAKKKNKSEQYTYIIFDELE</sequence>
<evidence type="ECO:0000313" key="5">
    <source>
        <dbReference type="Proteomes" id="UP001642409"/>
    </source>
</evidence>
<dbReference type="Proteomes" id="UP001642409">
    <property type="component" value="Unassembled WGS sequence"/>
</dbReference>
<dbReference type="Gene3D" id="1.10.10.60">
    <property type="entry name" value="Homeodomain-like"/>
    <property type="match status" value="1"/>
</dbReference>
<dbReference type="Pfam" id="PF13921">
    <property type="entry name" value="Myb_DNA-bind_6"/>
    <property type="match status" value="1"/>
</dbReference>
<name>A0ABP1GU53_9EUKA</name>
<feature type="region of interest" description="Disordered" evidence="1">
    <location>
        <begin position="48"/>
        <end position="81"/>
    </location>
</feature>
<comment type="caution">
    <text evidence="4">The sequence shown here is derived from an EMBL/GenBank/DDBJ whole genome shotgun (WGS) entry which is preliminary data.</text>
</comment>
<reference evidence="4 5" key="1">
    <citation type="submission" date="2024-07" db="EMBL/GenBank/DDBJ databases">
        <authorList>
            <person name="Akdeniz Z."/>
        </authorList>
    </citation>
    <scope>NUCLEOTIDE SEQUENCE [LARGE SCALE GENOMIC DNA]</scope>
</reference>
<feature type="domain" description="SANT" evidence="2">
    <location>
        <begin position="1"/>
        <end position="52"/>
    </location>
</feature>
<dbReference type="InterPro" id="IPR009057">
    <property type="entry name" value="Homeodomain-like_sf"/>
</dbReference>
<evidence type="ECO:0000313" key="4">
    <source>
        <dbReference type="EMBL" id="CAL5978228.1"/>
    </source>
</evidence>
<dbReference type="SMART" id="SM00717">
    <property type="entry name" value="SANT"/>
    <property type="match status" value="1"/>
</dbReference>
<dbReference type="EMBL" id="CAXDID020000009">
    <property type="protein sequence ID" value="CAL5978228.1"/>
    <property type="molecule type" value="Genomic_DNA"/>
</dbReference>
<dbReference type="SUPFAM" id="SSF46689">
    <property type="entry name" value="Homeodomain-like"/>
    <property type="match status" value="1"/>
</dbReference>
<accession>A0ABP1GU53</accession>
<dbReference type="PROSITE" id="PS51294">
    <property type="entry name" value="HTH_MYB"/>
    <property type="match status" value="1"/>
</dbReference>